<evidence type="ECO:0000256" key="2">
    <source>
        <dbReference type="ARBA" id="ARBA00022729"/>
    </source>
</evidence>
<feature type="domain" description="Pilus formation protein N-terminal" evidence="6">
    <location>
        <begin position="37"/>
        <end position="106"/>
    </location>
</feature>
<name>A0A7S8C6J8_9HYPH</name>
<dbReference type="Pfam" id="PF00263">
    <property type="entry name" value="Secretin"/>
    <property type="match status" value="1"/>
</dbReference>
<evidence type="ECO:0000256" key="4">
    <source>
        <dbReference type="RuleBase" id="RU004003"/>
    </source>
</evidence>
<evidence type="ECO:0000259" key="6">
    <source>
        <dbReference type="Pfam" id="PF13629"/>
    </source>
</evidence>
<dbReference type="InterPro" id="IPR050810">
    <property type="entry name" value="Bact_Secretion_Sys_Channel"/>
</dbReference>
<dbReference type="AlphaFoldDB" id="A0A7S8C6J8"/>
<evidence type="ECO:0000313" key="7">
    <source>
        <dbReference type="EMBL" id="QPC44330.1"/>
    </source>
</evidence>
<dbReference type="KEGG" id="kmn:HW532_17470"/>
<evidence type="ECO:0000259" key="5">
    <source>
        <dbReference type="Pfam" id="PF00263"/>
    </source>
</evidence>
<dbReference type="InterPro" id="IPR032789">
    <property type="entry name" value="T2SS-T3SS_pil_N"/>
</dbReference>
<organism evidence="7 8">
    <name type="scientific">Kaustia mangrovi</name>
    <dbReference type="NCBI Taxonomy" id="2593653"/>
    <lineage>
        <taxon>Bacteria</taxon>
        <taxon>Pseudomonadati</taxon>
        <taxon>Pseudomonadota</taxon>
        <taxon>Alphaproteobacteria</taxon>
        <taxon>Hyphomicrobiales</taxon>
        <taxon>Parvibaculaceae</taxon>
        <taxon>Kaustia</taxon>
    </lineage>
</organism>
<dbReference type="Proteomes" id="UP000593594">
    <property type="component" value="Chromosome"/>
</dbReference>
<dbReference type="Pfam" id="PF13629">
    <property type="entry name" value="T2SS-T3SS_pil_N"/>
    <property type="match status" value="1"/>
</dbReference>
<dbReference type="PANTHER" id="PTHR30332">
    <property type="entry name" value="PROBABLE GENERAL SECRETION PATHWAY PROTEIN D"/>
    <property type="match status" value="1"/>
</dbReference>
<dbReference type="GO" id="GO:0015627">
    <property type="term" value="C:type II protein secretion system complex"/>
    <property type="evidence" value="ECO:0007669"/>
    <property type="project" value="TreeGrafter"/>
</dbReference>
<sequence length="429" mass="46285">MTTGSVGACRRALYPVGLFVLALLVLCAGAGVDAARAERLVVEVGKGLQLRGTEETESLFVADSDIADLSASPGEAQFVYGKKAGETTVIGVDVAGKTLFRYDVIVIHNLDEMRRMLSQRFQGARISIQSARGSIYARGIVPDERTYDAVIESLRSNIPDSVLIEEIAVAESPTIKLDVTFMEVSREQLETYGINWSVLVSSRDGDTSVNVGAWVKLLVDNGVGTVLSETTLTTVNRRKASFMVGEEVAVPGYAADNDLGRMNYGVEYKFVGLTVDFTPELLAGGEVSLEVASEVSSLGDKARFISGNRVPNVASRKLETSVELSSGQSYILAGLSRLDTTASGSKPRDQWGVAGEVVRSLLGHDDIRSRQRDLIVVVTPHFGESQRPDVAEVVDLQQTNLEYILSVEGRKKRGHAVPVDLHGSPGFLY</sequence>
<dbReference type="PANTHER" id="PTHR30332:SF24">
    <property type="entry name" value="SECRETIN GSPD-RELATED"/>
    <property type="match status" value="1"/>
</dbReference>
<evidence type="ECO:0000256" key="1">
    <source>
        <dbReference type="ARBA" id="ARBA00004370"/>
    </source>
</evidence>
<reference evidence="7 8" key="1">
    <citation type="submission" date="2020-06" db="EMBL/GenBank/DDBJ databases">
        <title>Genome sequence of 2 isolates from Red Sea Mangroves.</title>
        <authorList>
            <person name="Sefrji F."/>
            <person name="Michoud G."/>
            <person name="Merlino G."/>
            <person name="Daffonchio D."/>
        </authorList>
    </citation>
    <scope>NUCLEOTIDE SEQUENCE [LARGE SCALE GENOMIC DNA]</scope>
    <source>
        <strain evidence="7 8">R1DC25</strain>
    </source>
</reference>
<comment type="similarity">
    <text evidence="4">Belongs to the bacterial secretin family.</text>
</comment>
<evidence type="ECO:0000256" key="3">
    <source>
        <dbReference type="ARBA" id="ARBA00023136"/>
    </source>
</evidence>
<protein>
    <submittedName>
        <fullName evidence="7">Pilus assembly protein N-terminal domain-containing protein</fullName>
    </submittedName>
</protein>
<dbReference type="InterPro" id="IPR004846">
    <property type="entry name" value="T2SS/T3SS_dom"/>
</dbReference>
<comment type="subcellular location">
    <subcellularLocation>
        <location evidence="1">Membrane</location>
    </subcellularLocation>
</comment>
<keyword evidence="8" id="KW-1185">Reference proteome</keyword>
<keyword evidence="2" id="KW-0732">Signal</keyword>
<dbReference type="GO" id="GO:0009306">
    <property type="term" value="P:protein secretion"/>
    <property type="evidence" value="ECO:0007669"/>
    <property type="project" value="InterPro"/>
</dbReference>
<proteinExistence type="inferred from homology"/>
<accession>A0A7S8C6J8</accession>
<evidence type="ECO:0000313" key="8">
    <source>
        <dbReference type="Proteomes" id="UP000593594"/>
    </source>
</evidence>
<feature type="domain" description="Type II/III secretion system secretin-like" evidence="5">
    <location>
        <begin position="218"/>
        <end position="381"/>
    </location>
</feature>
<gene>
    <name evidence="7" type="ORF">HW532_17470</name>
</gene>
<keyword evidence="3" id="KW-0472">Membrane</keyword>
<dbReference type="EMBL" id="CP058214">
    <property type="protein sequence ID" value="QPC44330.1"/>
    <property type="molecule type" value="Genomic_DNA"/>
</dbReference>
<dbReference type="RefSeq" id="WP_213161697.1">
    <property type="nucleotide sequence ID" value="NZ_CP058214.1"/>
</dbReference>